<keyword evidence="2" id="KW-1185">Reference proteome</keyword>
<reference evidence="1 2" key="1">
    <citation type="submission" date="2020-04" db="EMBL/GenBank/DDBJ databases">
        <authorList>
            <person name="Laetsch R D."/>
            <person name="Stevens L."/>
            <person name="Kumar S."/>
            <person name="Blaxter L. M."/>
        </authorList>
    </citation>
    <scope>NUCLEOTIDE SEQUENCE [LARGE SCALE GENOMIC DNA]</scope>
</reference>
<proteinExistence type="predicted"/>
<dbReference type="SUPFAM" id="SSF56059">
    <property type="entry name" value="Glutathione synthetase ATP-binding domain-like"/>
    <property type="match status" value="1"/>
</dbReference>
<evidence type="ECO:0000313" key="1">
    <source>
        <dbReference type="EMBL" id="CAB3399096.1"/>
    </source>
</evidence>
<dbReference type="AlphaFoldDB" id="A0A8S1EGM4"/>
<name>A0A8S1EGM4_9PELO</name>
<evidence type="ECO:0008006" key="3">
    <source>
        <dbReference type="Google" id="ProtNLM"/>
    </source>
</evidence>
<evidence type="ECO:0000313" key="2">
    <source>
        <dbReference type="Proteomes" id="UP000494206"/>
    </source>
</evidence>
<comment type="caution">
    <text evidence="1">The sequence shown here is derived from an EMBL/GenBank/DDBJ whole genome shotgun (WGS) entry which is preliminary data.</text>
</comment>
<gene>
    <name evidence="1" type="ORF">CBOVIS_LOCUS2277</name>
</gene>
<dbReference type="OrthoDB" id="5790559at2759"/>
<dbReference type="EMBL" id="CADEPM010000001">
    <property type="protein sequence ID" value="CAB3399096.1"/>
    <property type="molecule type" value="Genomic_DNA"/>
</dbReference>
<dbReference type="Proteomes" id="UP000494206">
    <property type="component" value="Unassembled WGS sequence"/>
</dbReference>
<sequence length="447" mass="51586">MTEVEKGYVFIIVLWKYRLSLAKWKKRKNVKIVVVAPPRMLVDESNVDVYYQVEPPIRDHDHCLLMHKVRELSALYAIEIQRIIVFERALQLHIANIRRDMDVEGFHTDEILQFVNPDEAILSKNGLSSLSLRQCSLSGTPQPDSWIEAVKNQIGGFPAVVRPVKHHCAHSVGFIKNENEFKNWFRRNSSVHRNELYLVQEYMKDGHEFSAICSNFSGLIGCISSMQTEKSILESIQAQQPYALEYFSAHQTRDHLPGLESFTMQVIKGMLPKGYLGLIFIRGYYKDHNEIYFLGFSLEPDSETTRNLMALPQTAPWEILTLCTQLETQGEEVQHCTDYHCVINFPSAEGVLIHQASIVKTKSETRVAWRSAESAEMKDSDHLDDNVLQVFLWNRNRVQLLEDIEKVIRTTDITMDRNALNERHTLCRKNIARMSMKELVRSCTTAD</sequence>
<accession>A0A8S1EGM4</accession>
<organism evidence="1 2">
    <name type="scientific">Caenorhabditis bovis</name>
    <dbReference type="NCBI Taxonomy" id="2654633"/>
    <lineage>
        <taxon>Eukaryota</taxon>
        <taxon>Metazoa</taxon>
        <taxon>Ecdysozoa</taxon>
        <taxon>Nematoda</taxon>
        <taxon>Chromadorea</taxon>
        <taxon>Rhabditida</taxon>
        <taxon>Rhabditina</taxon>
        <taxon>Rhabditomorpha</taxon>
        <taxon>Rhabditoidea</taxon>
        <taxon>Rhabditidae</taxon>
        <taxon>Peloderinae</taxon>
        <taxon>Caenorhabditis</taxon>
    </lineage>
</organism>
<protein>
    <recommendedName>
        <fullName evidence="3">ATP-grasp domain-containing protein</fullName>
    </recommendedName>
</protein>